<dbReference type="Gramene" id="TKW33663">
    <property type="protein sequence ID" value="TKW33663"/>
    <property type="gene ID" value="SEVIR_2G254150v2"/>
</dbReference>
<feature type="signal peptide" evidence="1">
    <location>
        <begin position="1"/>
        <end position="21"/>
    </location>
</feature>
<accession>A0A4U6VXQ8</accession>
<protein>
    <submittedName>
        <fullName evidence="2">Uncharacterized protein</fullName>
    </submittedName>
</protein>
<dbReference type="AlphaFoldDB" id="A0A4U6VXQ8"/>
<reference evidence="2" key="1">
    <citation type="submission" date="2019-03" db="EMBL/GenBank/DDBJ databases">
        <title>WGS assembly of Setaria viridis.</title>
        <authorList>
            <person name="Huang P."/>
            <person name="Jenkins J."/>
            <person name="Grimwood J."/>
            <person name="Barry K."/>
            <person name="Healey A."/>
            <person name="Mamidi S."/>
            <person name="Sreedasyam A."/>
            <person name="Shu S."/>
            <person name="Feldman M."/>
            <person name="Wu J."/>
            <person name="Yu Y."/>
            <person name="Chen C."/>
            <person name="Johnson J."/>
            <person name="Rokhsar D."/>
            <person name="Baxter I."/>
            <person name="Schmutz J."/>
            <person name="Brutnell T."/>
            <person name="Kellogg E."/>
        </authorList>
    </citation>
    <scope>NUCLEOTIDE SEQUENCE [LARGE SCALE GENOMIC DNA]</scope>
</reference>
<organism evidence="2 3">
    <name type="scientific">Setaria viridis</name>
    <name type="common">Green bristlegrass</name>
    <name type="synonym">Setaria italica subsp. viridis</name>
    <dbReference type="NCBI Taxonomy" id="4556"/>
    <lineage>
        <taxon>Eukaryota</taxon>
        <taxon>Viridiplantae</taxon>
        <taxon>Streptophyta</taxon>
        <taxon>Embryophyta</taxon>
        <taxon>Tracheophyta</taxon>
        <taxon>Spermatophyta</taxon>
        <taxon>Magnoliopsida</taxon>
        <taxon>Liliopsida</taxon>
        <taxon>Poales</taxon>
        <taxon>Poaceae</taxon>
        <taxon>PACMAD clade</taxon>
        <taxon>Panicoideae</taxon>
        <taxon>Panicodae</taxon>
        <taxon>Paniceae</taxon>
        <taxon>Cenchrinae</taxon>
        <taxon>Setaria</taxon>
    </lineage>
</organism>
<feature type="chain" id="PRO_5020520777" evidence="1">
    <location>
        <begin position="22"/>
        <end position="50"/>
    </location>
</feature>
<dbReference type="Proteomes" id="UP000298652">
    <property type="component" value="Chromosome 2"/>
</dbReference>
<name>A0A4U6VXQ8_SETVI</name>
<gene>
    <name evidence="2" type="ORF">SEVIR_2G254150v2</name>
</gene>
<sequence length="50" mass="6179">MMIFSFVPIAFWFMILNMVENMDLLHMRCLAKQYCFTMYINHYYKTEGLK</sequence>
<evidence type="ECO:0000313" key="2">
    <source>
        <dbReference type="EMBL" id="TKW33663.1"/>
    </source>
</evidence>
<proteinExistence type="predicted"/>
<dbReference type="EMBL" id="CM016553">
    <property type="protein sequence ID" value="TKW33663.1"/>
    <property type="molecule type" value="Genomic_DNA"/>
</dbReference>
<evidence type="ECO:0000313" key="3">
    <source>
        <dbReference type="Proteomes" id="UP000298652"/>
    </source>
</evidence>
<keyword evidence="1" id="KW-0732">Signal</keyword>
<evidence type="ECO:0000256" key="1">
    <source>
        <dbReference type="SAM" id="SignalP"/>
    </source>
</evidence>
<keyword evidence="3" id="KW-1185">Reference proteome</keyword>